<evidence type="ECO:0000313" key="1">
    <source>
        <dbReference type="EMBL" id="MEQ3353048.1"/>
    </source>
</evidence>
<dbReference type="Pfam" id="PF08713">
    <property type="entry name" value="DNA_alkylation"/>
    <property type="match status" value="1"/>
</dbReference>
<dbReference type="Gene3D" id="1.25.10.90">
    <property type="match status" value="1"/>
</dbReference>
<dbReference type="RefSeq" id="WP_148471912.1">
    <property type="nucleotide sequence ID" value="NZ_JAOQJD010000002.1"/>
</dbReference>
<gene>
    <name evidence="1" type="ORF">AAA081_01855</name>
</gene>
<comment type="caution">
    <text evidence="1">The sequence shown here is derived from an EMBL/GenBank/DDBJ whole genome shotgun (WGS) entry which is preliminary data.</text>
</comment>
<protein>
    <submittedName>
        <fullName evidence="1">DNA alkylation repair protein</fullName>
    </submittedName>
</protein>
<accession>A0ABV1J556</accession>
<dbReference type="EMBL" id="JBBNPS010000003">
    <property type="protein sequence ID" value="MEQ3353048.1"/>
    <property type="molecule type" value="Genomic_DNA"/>
</dbReference>
<evidence type="ECO:0000313" key="2">
    <source>
        <dbReference type="Proteomes" id="UP001481872"/>
    </source>
</evidence>
<dbReference type="InterPro" id="IPR016024">
    <property type="entry name" value="ARM-type_fold"/>
</dbReference>
<dbReference type="SUPFAM" id="SSF48371">
    <property type="entry name" value="ARM repeat"/>
    <property type="match status" value="1"/>
</dbReference>
<dbReference type="CDD" id="cd06561">
    <property type="entry name" value="AlkD_like"/>
    <property type="match status" value="1"/>
</dbReference>
<proteinExistence type="predicted"/>
<name>A0ABV1J556_9FIRM</name>
<dbReference type="InterPro" id="IPR014825">
    <property type="entry name" value="DNA_alkylation"/>
</dbReference>
<organism evidence="1 2">
    <name type="scientific">Aedoeadaptatus acetigenes</name>
    <dbReference type="NCBI Taxonomy" id="2981723"/>
    <lineage>
        <taxon>Bacteria</taxon>
        <taxon>Bacillati</taxon>
        <taxon>Bacillota</taxon>
        <taxon>Tissierellia</taxon>
        <taxon>Tissierellales</taxon>
        <taxon>Peptoniphilaceae</taxon>
        <taxon>Aedoeadaptatus</taxon>
    </lineage>
</organism>
<sequence>MKDLNAALRASATAKHKAFSEKLIPTVAPETILGVPMPALRKLAKGVDRSFLADLPHETYEENILHSLLINGLPAEEAIRAMDAFVPYLDNWAVVDALDPRAFYKGDYIEDYIRLMKSPAPYGRRLGIVLALRHVKEDPERLMNAVETAESGHYYVDMAMAWFFAEAALYEPEAVLRRLEEGSLPASVHKKTIRKIKESRRVPPAVKARASALQ</sequence>
<keyword evidence="2" id="KW-1185">Reference proteome</keyword>
<reference evidence="1 2" key="1">
    <citation type="submission" date="2024-04" db="EMBL/GenBank/DDBJ databases">
        <title>Human intestinal bacterial collection.</title>
        <authorList>
            <person name="Pauvert C."/>
            <person name="Hitch T.C.A."/>
            <person name="Clavel T."/>
        </authorList>
    </citation>
    <scope>NUCLEOTIDE SEQUENCE [LARGE SCALE GENOMIC DNA]</scope>
    <source>
        <strain evidence="1 2">CLA-SR-H026</strain>
    </source>
</reference>
<dbReference type="Proteomes" id="UP001481872">
    <property type="component" value="Unassembled WGS sequence"/>
</dbReference>